<gene>
    <name evidence="13" type="ORF">Fcan01_07579</name>
</gene>
<comment type="caution">
    <text evidence="13">The sequence shown here is derived from an EMBL/GenBank/DDBJ whole genome shotgun (WGS) entry which is preliminary data.</text>
</comment>
<keyword evidence="9" id="KW-0539">Nucleus</keyword>
<dbReference type="PANTHER" id="PTHR12860:SF0">
    <property type="entry name" value="SIGNAL RECOGNITION PARTICLE SUBUNIT SRP68"/>
    <property type="match status" value="1"/>
</dbReference>
<keyword evidence="10 12" id="KW-0687">Ribonucleoprotein</keyword>
<evidence type="ECO:0000256" key="11">
    <source>
        <dbReference type="ARBA" id="ARBA00029498"/>
    </source>
</evidence>
<dbReference type="OMA" id="DERFIHI"/>
<dbReference type="Gene3D" id="1.10.3450.40">
    <property type="entry name" value="Signal recognition particle, SRP68 subunit, RNA-binding domain"/>
    <property type="match status" value="1"/>
</dbReference>
<comment type="subcellular location">
    <subcellularLocation>
        <location evidence="2 12">Cytoplasm</location>
    </subcellularLocation>
    <subcellularLocation>
        <location evidence="1">Endoplasmic reticulum</location>
    </subcellularLocation>
    <subcellularLocation>
        <location evidence="3">Nucleus</location>
        <location evidence="3">Nucleolus</location>
    </subcellularLocation>
</comment>
<keyword evidence="6" id="KW-0256">Endoplasmic reticulum</keyword>
<dbReference type="Pfam" id="PF16969">
    <property type="entry name" value="SRP68"/>
    <property type="match status" value="2"/>
</dbReference>
<dbReference type="PIRSF" id="PIRSF038995">
    <property type="entry name" value="SRP68"/>
    <property type="match status" value="1"/>
</dbReference>
<dbReference type="GO" id="GO:0030942">
    <property type="term" value="F:endoplasmic reticulum signal peptide binding"/>
    <property type="evidence" value="ECO:0007669"/>
    <property type="project" value="InterPro"/>
</dbReference>
<sequence>MVTDKNPEGAAGDGKSEEIGADGNVLISMKILPLLKERQQQHGLRHGDYQRYQGYCSRRLRRLRETLKIPQGDRRHFKKKEITVVEIDAEKADSRHLEIPLTITERAWACAMALKQDANTETRKKFHLISRLKKAVKHSENLVNIANESTRLDARTKLECEAYASFINAAYFFEREQWNDAMVAYKKTQSIYTQIAQALGEHPEGAIYAEKTAEILPAMRFCSYNTHELELDISDLASEYQSAAIEAMIAQRPKMSEVTFRNNKIAVNSEKVAAVLLRIEEFEKKVDKKVEMYEQILIELRDAIQTARDSAKTDQPPTAKTKPSMLLSYLLFLRLRLTNSRTELMMQDKQVPKDKIRFVEMINHNFGEMKTIPGLETDEDFQQEIDDQIILFQGIRSRYIGDVYKYNKRWSEALAVYGRSFDYINQALKGLSSDSPFFGFAKTNATYCEGVIIECKAQILIQQKLEEDGGEDNLFKYSRPEKPLCERLDEYVLDESLVSKKPNVITIPPPMRPIPCKPLFFDLAGNHISYPMDEIEEKAGTSKKSPKKEGGGITGLVKGLWGWGGK</sequence>
<protein>
    <recommendedName>
        <fullName evidence="11 12">Signal recognition particle subunit SRP68</fullName>
        <shortName evidence="12">SRP68</shortName>
    </recommendedName>
</protein>
<evidence type="ECO:0000256" key="4">
    <source>
        <dbReference type="ARBA" id="ARBA00009352"/>
    </source>
</evidence>
<dbReference type="InterPro" id="IPR034652">
    <property type="entry name" value="SRP68-RBD"/>
</dbReference>
<reference evidence="13 14" key="1">
    <citation type="submission" date="2015-12" db="EMBL/GenBank/DDBJ databases">
        <title>The genome of Folsomia candida.</title>
        <authorList>
            <person name="Faddeeva A."/>
            <person name="Derks M.F."/>
            <person name="Anvar Y."/>
            <person name="Smit S."/>
            <person name="Van Straalen N."/>
            <person name="Roelofs D."/>
        </authorList>
    </citation>
    <scope>NUCLEOTIDE SEQUENCE [LARGE SCALE GENOMIC DNA]</scope>
    <source>
        <strain evidence="13 14">VU population</strain>
        <tissue evidence="13">Whole body</tissue>
    </source>
</reference>
<keyword evidence="5 12" id="KW-0963">Cytoplasm</keyword>
<dbReference type="Proteomes" id="UP000198287">
    <property type="component" value="Unassembled WGS sequence"/>
</dbReference>
<dbReference type="STRING" id="158441.A0A226EQ96"/>
<evidence type="ECO:0000256" key="9">
    <source>
        <dbReference type="ARBA" id="ARBA00023242"/>
    </source>
</evidence>
<dbReference type="EMBL" id="LNIX01000003">
    <property type="protein sequence ID" value="OXA58766.1"/>
    <property type="molecule type" value="Genomic_DNA"/>
</dbReference>
<dbReference type="GO" id="GO:0005730">
    <property type="term" value="C:nucleolus"/>
    <property type="evidence" value="ECO:0007669"/>
    <property type="project" value="UniProtKB-SubCell"/>
</dbReference>
<evidence type="ECO:0000256" key="7">
    <source>
        <dbReference type="ARBA" id="ARBA00022884"/>
    </source>
</evidence>
<keyword evidence="14" id="KW-1185">Reference proteome</keyword>
<dbReference type="OrthoDB" id="10255118at2759"/>
<evidence type="ECO:0000256" key="6">
    <source>
        <dbReference type="ARBA" id="ARBA00022824"/>
    </source>
</evidence>
<evidence type="ECO:0000313" key="14">
    <source>
        <dbReference type="Proteomes" id="UP000198287"/>
    </source>
</evidence>
<evidence type="ECO:0000256" key="12">
    <source>
        <dbReference type="PIRNR" id="PIRNR038995"/>
    </source>
</evidence>
<evidence type="ECO:0000256" key="1">
    <source>
        <dbReference type="ARBA" id="ARBA00004240"/>
    </source>
</evidence>
<accession>A0A226EQ96</accession>
<evidence type="ECO:0000256" key="5">
    <source>
        <dbReference type="ARBA" id="ARBA00022490"/>
    </source>
</evidence>
<evidence type="ECO:0000256" key="10">
    <source>
        <dbReference type="ARBA" id="ARBA00023274"/>
    </source>
</evidence>
<dbReference type="GO" id="GO:0008312">
    <property type="term" value="F:7S RNA binding"/>
    <property type="evidence" value="ECO:0007669"/>
    <property type="project" value="InterPro"/>
</dbReference>
<dbReference type="AlphaFoldDB" id="A0A226EQ96"/>
<keyword evidence="8 12" id="KW-0733">Signal recognition particle</keyword>
<organism evidence="13 14">
    <name type="scientific">Folsomia candida</name>
    <name type="common">Springtail</name>
    <dbReference type="NCBI Taxonomy" id="158441"/>
    <lineage>
        <taxon>Eukaryota</taxon>
        <taxon>Metazoa</taxon>
        <taxon>Ecdysozoa</taxon>
        <taxon>Arthropoda</taxon>
        <taxon>Hexapoda</taxon>
        <taxon>Collembola</taxon>
        <taxon>Entomobryomorpha</taxon>
        <taxon>Isotomoidea</taxon>
        <taxon>Isotomidae</taxon>
        <taxon>Proisotominae</taxon>
        <taxon>Folsomia</taxon>
    </lineage>
</organism>
<name>A0A226EQ96_FOLCA</name>
<dbReference type="GO" id="GO:0005786">
    <property type="term" value="C:signal recognition particle, endoplasmic reticulum targeting"/>
    <property type="evidence" value="ECO:0007669"/>
    <property type="project" value="UniProtKB-KW"/>
</dbReference>
<evidence type="ECO:0000256" key="3">
    <source>
        <dbReference type="ARBA" id="ARBA00004604"/>
    </source>
</evidence>
<proteinExistence type="inferred from homology"/>
<dbReference type="GO" id="GO:0006614">
    <property type="term" value="P:SRP-dependent cotranslational protein targeting to membrane"/>
    <property type="evidence" value="ECO:0007669"/>
    <property type="project" value="InterPro"/>
</dbReference>
<dbReference type="GO" id="GO:0005047">
    <property type="term" value="F:signal recognition particle binding"/>
    <property type="evidence" value="ECO:0007669"/>
    <property type="project" value="InterPro"/>
</dbReference>
<dbReference type="InterPro" id="IPR026258">
    <property type="entry name" value="SRP68"/>
</dbReference>
<dbReference type="CDD" id="cd15481">
    <property type="entry name" value="SRP68-RBD"/>
    <property type="match status" value="1"/>
</dbReference>
<dbReference type="PANTHER" id="PTHR12860">
    <property type="entry name" value="SIGNAL RECOGNITION PARTICLE 68 KDA PROTEIN"/>
    <property type="match status" value="1"/>
</dbReference>
<dbReference type="FunFam" id="1.10.3450.40:FF:000001">
    <property type="entry name" value="Signal recognition particle subunit SRP68"/>
    <property type="match status" value="1"/>
</dbReference>
<keyword evidence="7 12" id="KW-0694">RNA-binding</keyword>
<evidence type="ECO:0000256" key="8">
    <source>
        <dbReference type="ARBA" id="ARBA00023135"/>
    </source>
</evidence>
<comment type="similarity">
    <text evidence="4 12">Belongs to the SRP68 family.</text>
</comment>
<evidence type="ECO:0000313" key="13">
    <source>
        <dbReference type="EMBL" id="OXA58766.1"/>
    </source>
</evidence>
<evidence type="ECO:0000256" key="2">
    <source>
        <dbReference type="ARBA" id="ARBA00004496"/>
    </source>
</evidence>
<dbReference type="GO" id="GO:0005829">
    <property type="term" value="C:cytosol"/>
    <property type="evidence" value="ECO:0007669"/>
    <property type="project" value="UniProtKB-ARBA"/>
</dbReference>
<comment type="function">
    <text evidence="12">Component of the signal recognition particle (SRP) complex, a ribonucleoprotein complex that mediates the cotranslational targeting of secretory and membrane proteins to the endoplasmic reticulum (ER). The SRP complex interacts with the signal sequence in nascent secretory and membrane proteins and directs them to the membrane of the ER.</text>
</comment>
<dbReference type="GO" id="GO:0005783">
    <property type="term" value="C:endoplasmic reticulum"/>
    <property type="evidence" value="ECO:0007669"/>
    <property type="project" value="UniProtKB-SubCell"/>
</dbReference>
<dbReference type="InterPro" id="IPR038253">
    <property type="entry name" value="SRP68_N_sf"/>
</dbReference>